<dbReference type="OrthoDB" id="6475849at2759"/>
<accession>A0A0L7RA18</accession>
<evidence type="ECO:0000259" key="14">
    <source>
        <dbReference type="Pfam" id="PF01431"/>
    </source>
</evidence>
<evidence type="ECO:0000256" key="8">
    <source>
        <dbReference type="ARBA" id="ARBA00022968"/>
    </source>
</evidence>
<keyword evidence="8" id="KW-0735">Signal-anchor</keyword>
<dbReference type="STRING" id="597456.A0A0L7RA18"/>
<name>A0A0L7RA18_9HYME</name>
<feature type="compositionally biased region" description="Basic residues" evidence="12">
    <location>
        <begin position="894"/>
        <end position="933"/>
    </location>
</feature>
<keyword evidence="6" id="KW-0378">Hydrolase</keyword>
<keyword evidence="13" id="KW-0732">Signal</keyword>
<evidence type="ECO:0000256" key="2">
    <source>
        <dbReference type="ARBA" id="ARBA00004401"/>
    </source>
</evidence>
<gene>
    <name evidence="16" type="ORF">WH47_10376</name>
</gene>
<dbReference type="Pfam" id="PF01431">
    <property type="entry name" value="Peptidase_M13"/>
    <property type="match status" value="1"/>
</dbReference>
<keyword evidence="17" id="KW-1185">Reference proteome</keyword>
<feature type="region of interest" description="Disordered" evidence="12">
    <location>
        <begin position="997"/>
        <end position="1026"/>
    </location>
</feature>
<dbReference type="Gene3D" id="1.10.1380.10">
    <property type="entry name" value="Neutral endopeptidase , domain2"/>
    <property type="match status" value="2"/>
</dbReference>
<dbReference type="CDD" id="cd08662">
    <property type="entry name" value="M13"/>
    <property type="match status" value="1"/>
</dbReference>
<dbReference type="InterPro" id="IPR018497">
    <property type="entry name" value="Peptidase_M13_C"/>
</dbReference>
<dbReference type="Proteomes" id="UP000053825">
    <property type="component" value="Unassembled WGS sequence"/>
</dbReference>
<evidence type="ECO:0000313" key="16">
    <source>
        <dbReference type="EMBL" id="KOC67601.1"/>
    </source>
</evidence>
<keyword evidence="8" id="KW-0812">Transmembrane</keyword>
<evidence type="ECO:0000313" key="17">
    <source>
        <dbReference type="Proteomes" id="UP000053825"/>
    </source>
</evidence>
<feature type="compositionally biased region" description="Basic and acidic residues" evidence="12">
    <location>
        <begin position="852"/>
        <end position="864"/>
    </location>
</feature>
<feature type="domain" description="Peptidase M13 C-terminal" evidence="14">
    <location>
        <begin position="1330"/>
        <end position="1539"/>
    </location>
</feature>
<keyword evidence="11" id="KW-0325">Glycoprotein</keyword>
<dbReference type="Pfam" id="PF05649">
    <property type="entry name" value="Peptidase_M13_N"/>
    <property type="match status" value="3"/>
</dbReference>
<dbReference type="Gene3D" id="3.40.390.10">
    <property type="entry name" value="Collagenase (Catalytic Domain)"/>
    <property type="match status" value="2"/>
</dbReference>
<feature type="compositionally biased region" description="Basic residues" evidence="12">
    <location>
        <begin position="198"/>
        <end position="219"/>
    </location>
</feature>
<dbReference type="GO" id="GO:0016485">
    <property type="term" value="P:protein processing"/>
    <property type="evidence" value="ECO:0007669"/>
    <property type="project" value="TreeGrafter"/>
</dbReference>
<evidence type="ECO:0000256" key="1">
    <source>
        <dbReference type="ARBA" id="ARBA00001947"/>
    </source>
</evidence>
<evidence type="ECO:0000256" key="4">
    <source>
        <dbReference type="ARBA" id="ARBA00022670"/>
    </source>
</evidence>
<keyword evidence="10" id="KW-1015">Disulfide bond</keyword>
<evidence type="ECO:0000256" key="11">
    <source>
        <dbReference type="ARBA" id="ARBA00023180"/>
    </source>
</evidence>
<feature type="domain" description="Peptidase M13 N-terminal" evidence="15">
    <location>
        <begin position="388"/>
        <end position="576"/>
    </location>
</feature>
<evidence type="ECO:0000256" key="7">
    <source>
        <dbReference type="ARBA" id="ARBA00022833"/>
    </source>
</evidence>
<dbReference type="PANTHER" id="PTHR11733:SF133">
    <property type="entry name" value="PHOSPHATE-REGULATING NEUTRAL ENDOPEPTIDASE PHEX"/>
    <property type="match status" value="1"/>
</dbReference>
<dbReference type="GO" id="GO:0005886">
    <property type="term" value="C:plasma membrane"/>
    <property type="evidence" value="ECO:0007669"/>
    <property type="project" value="UniProtKB-SubCell"/>
</dbReference>
<reference evidence="16 17" key="1">
    <citation type="submission" date="2015-07" db="EMBL/GenBank/DDBJ databases">
        <title>The genome of Habropoda laboriosa.</title>
        <authorList>
            <person name="Pan H."/>
            <person name="Kapheim K."/>
        </authorList>
    </citation>
    <scope>NUCLEOTIDE SEQUENCE [LARGE SCALE GENOMIC DNA]</scope>
    <source>
        <strain evidence="16">0110345459</strain>
    </source>
</reference>
<dbReference type="InterPro" id="IPR008753">
    <property type="entry name" value="Peptidase_M13_N"/>
</dbReference>
<feature type="signal peptide" evidence="13">
    <location>
        <begin position="1"/>
        <end position="19"/>
    </location>
</feature>
<feature type="compositionally biased region" description="Acidic residues" evidence="12">
    <location>
        <begin position="259"/>
        <end position="279"/>
    </location>
</feature>
<keyword evidence="7" id="KW-0862">Zinc</keyword>
<evidence type="ECO:0000259" key="15">
    <source>
        <dbReference type="Pfam" id="PF05649"/>
    </source>
</evidence>
<evidence type="ECO:0000256" key="3">
    <source>
        <dbReference type="ARBA" id="ARBA00007357"/>
    </source>
</evidence>
<feature type="compositionally biased region" description="Acidic residues" evidence="12">
    <location>
        <begin position="865"/>
        <end position="890"/>
    </location>
</feature>
<proteinExistence type="inferred from homology"/>
<evidence type="ECO:0000256" key="13">
    <source>
        <dbReference type="SAM" id="SignalP"/>
    </source>
</evidence>
<feature type="domain" description="Peptidase M13 N-terminal" evidence="15">
    <location>
        <begin position="679"/>
        <end position="825"/>
    </location>
</feature>
<evidence type="ECO:0000256" key="5">
    <source>
        <dbReference type="ARBA" id="ARBA00022723"/>
    </source>
</evidence>
<evidence type="ECO:0000256" key="12">
    <source>
        <dbReference type="SAM" id="MobiDB-lite"/>
    </source>
</evidence>
<feature type="compositionally biased region" description="Basic residues" evidence="12">
    <location>
        <begin position="997"/>
        <end position="1006"/>
    </location>
</feature>
<feature type="domain" description="Peptidase M13 N-terminal" evidence="15">
    <location>
        <begin position="1031"/>
        <end position="1271"/>
    </location>
</feature>
<feature type="region of interest" description="Disordered" evidence="12">
    <location>
        <begin position="840"/>
        <end position="933"/>
    </location>
</feature>
<dbReference type="GO" id="GO:0004222">
    <property type="term" value="F:metalloendopeptidase activity"/>
    <property type="evidence" value="ECO:0007669"/>
    <property type="project" value="InterPro"/>
</dbReference>
<feature type="region of interest" description="Disordered" evidence="12">
    <location>
        <begin position="195"/>
        <end position="221"/>
    </location>
</feature>
<keyword evidence="5" id="KW-0479">Metal-binding</keyword>
<dbReference type="InterPro" id="IPR042089">
    <property type="entry name" value="Peptidase_M13_dom_2"/>
</dbReference>
<comment type="cofactor">
    <cofactor evidence="1">
        <name>Zn(2+)</name>
        <dbReference type="ChEBI" id="CHEBI:29105"/>
    </cofactor>
</comment>
<organism evidence="16 17">
    <name type="scientific">Habropoda laboriosa</name>
    <dbReference type="NCBI Taxonomy" id="597456"/>
    <lineage>
        <taxon>Eukaryota</taxon>
        <taxon>Metazoa</taxon>
        <taxon>Ecdysozoa</taxon>
        <taxon>Arthropoda</taxon>
        <taxon>Hexapoda</taxon>
        <taxon>Insecta</taxon>
        <taxon>Pterygota</taxon>
        <taxon>Neoptera</taxon>
        <taxon>Endopterygota</taxon>
        <taxon>Hymenoptera</taxon>
        <taxon>Apocrita</taxon>
        <taxon>Aculeata</taxon>
        <taxon>Apoidea</taxon>
        <taxon>Anthophila</taxon>
        <taxon>Apidae</taxon>
        <taxon>Habropoda</taxon>
    </lineage>
</organism>
<comment type="subcellular location">
    <subcellularLocation>
        <location evidence="2">Cell membrane</location>
        <topology evidence="2">Single-pass type II membrane protein</topology>
    </subcellularLocation>
</comment>
<feature type="chain" id="PRO_5005575135" evidence="13">
    <location>
        <begin position="20"/>
        <end position="1541"/>
    </location>
</feature>
<feature type="region of interest" description="Disordered" evidence="12">
    <location>
        <begin position="242"/>
        <end position="283"/>
    </location>
</feature>
<dbReference type="FunFam" id="3.40.390.10:FF:000076">
    <property type="entry name" value="membrane metallo-endopeptidase-like 1"/>
    <property type="match status" value="1"/>
</dbReference>
<dbReference type="InterPro" id="IPR000718">
    <property type="entry name" value="Peptidase_M13"/>
</dbReference>
<dbReference type="SUPFAM" id="SSF55486">
    <property type="entry name" value="Metalloproteases ('zincins'), catalytic domain"/>
    <property type="match status" value="4"/>
</dbReference>
<keyword evidence="4" id="KW-0645">Protease</keyword>
<sequence>MRVISAFVLFGTVVIGTSGRPDGSYIVEPLTVKPLIEQDVCETRECKDLADEIGGSMNRNADPCENFLDYMCGNSNKSLPEHEIPWNTFDEMEKFGLQPLISTLWRAGGWPLIMEEGEWDEYMYKWQRVDDYYAHLTGLNSFFDVHVDMNNWDLGHVNLIIDTPQIPPNTMYKIPSIKTVLNKYKQSLPNKRIFENKARKRSSKYKRMSKPGSVKKSRKLKNDEKNKEINYDFFFNDSDNEGVRNNDNKIEGNVNGNNDENDEENGNISDNENDNDDFELYDKKSSGSGDHEWYIYFVSGSGDHELYDYDGSGSGDHELYDYDGSGSGDHELYDYDGSGSGDHELYDYDGSGNHELYDYDGSGSGDHELYDYDTNNAYMKWLEEIFLHTRTQYLVHMLNVTIALSEARGVPISIERLRKDAIDLIGFQLDLKELVLKYGKSIKISLEEFQALYDSMEPRTSNGKINWIKKVQDHFASGGMEIDRKTTVLISNPRYTLSLQELLDITPSRTIVNYIHWNFVSRAIKATTKEMRALHYNWHDVEPETVNRTRECVREIQAEFLVGYEYIRRYFPETTLEQLSVSNIHYENVLSTMRYFKYQNLNVLFTGEIPEEASLCAAISASLLPSLALNYPRGLQRLFGAKREADVKEKGEEREVCKTEECNLIAKVIKESMDETVDPCDDFYEYACGNWSKVNPVPENMTSWSLWTMVSKKVINQVKEIIKSEPKSDDFFAVKLAKKWYKSCTDLDGINRRGVEPILSTLWRHGGWPLIMEDGEWDEDIYNWQIVDDQYARLMGFNAFHDLRYDSLLYEDNKTILIETPHLPLGVYQILSLESILNADSSDENNESGEGSQEKGSKEKRRESEEGEDENEEGEDNDWYSVEYEEEEEELRNRKAVGKRNHKRLGHHGRRHSKKKMTTRHVAKVKTRRRTRREVMRKKVLHRMLHQLKKANKRKLHHRAKGKLSKHTHYPGLKLSRKRSNLGMNKEKSNVNHIKKKKNNGKRKRIEKSEREHKEELHKKKIARRKNAKQLEEDLEELRQQYKEYILNVSLILIEGRGIDISREKLEQDVNDLVEFTIKIGELTLDYDDELTNTTLNEFQNYYKDLGPVTSKNRINWIRKVDKLFSEAGVEIDNDVEITVTAVNYIEKLHTLLEETPTKTLVNYIHWNFLSKIVIAGPEELIELTEQWSGRNPFGSRDAVCIELVELTHIAGYEYVRKYLPPEVAKSARDMIDDIQKEVEYQIKESTWMDDDTKHFVLDKLVHMKNWIGSPEWYRNTTLAKRYFRGLTIGPSFYENILNYIRYIKWQGLREIVEDNEEDYSDAMNPLELNAFFIPYENSISITAADLQSPFFSPNRTWYVNFGIIGLVMGHEVNHGFDDSGHLFDMEGNEMEWLTAMANAYNKRAGCFVDQYNKYSIIKGENMTIENYGNQTVGENIADSMGLQAVFRAYKRRERECGKPDPALPGLEQFTNDQNFFLSFANLWCETEDRKTALENAKYDVHSAARLRVIGPVTNSQAFAKAFNCPVGSAMNPKEKCNIWK</sequence>
<evidence type="ECO:0000256" key="9">
    <source>
        <dbReference type="ARBA" id="ARBA00023049"/>
    </source>
</evidence>
<dbReference type="PANTHER" id="PTHR11733">
    <property type="entry name" value="ZINC METALLOPROTEASE FAMILY M13 NEPRILYSIN-RELATED"/>
    <property type="match status" value="1"/>
</dbReference>
<dbReference type="PROSITE" id="PS51885">
    <property type="entry name" value="NEPRILYSIN"/>
    <property type="match status" value="2"/>
</dbReference>
<dbReference type="InterPro" id="IPR024079">
    <property type="entry name" value="MetalloPept_cat_dom_sf"/>
</dbReference>
<keyword evidence="9" id="KW-0482">Metalloprotease</keyword>
<comment type="similarity">
    <text evidence="3">Belongs to the peptidase M13 family.</text>
</comment>
<dbReference type="GO" id="GO:0046872">
    <property type="term" value="F:metal ion binding"/>
    <property type="evidence" value="ECO:0007669"/>
    <property type="project" value="UniProtKB-KW"/>
</dbReference>
<feature type="compositionally biased region" description="Basic and acidic residues" evidence="12">
    <location>
        <begin position="1007"/>
        <end position="1018"/>
    </location>
</feature>
<protein>
    <submittedName>
        <fullName evidence="16">Neprilysin-1</fullName>
    </submittedName>
</protein>
<evidence type="ECO:0000256" key="10">
    <source>
        <dbReference type="ARBA" id="ARBA00023157"/>
    </source>
</evidence>
<dbReference type="EMBL" id="KQ414621">
    <property type="protein sequence ID" value="KOC67601.1"/>
    <property type="molecule type" value="Genomic_DNA"/>
</dbReference>
<dbReference type="PRINTS" id="PR00786">
    <property type="entry name" value="NEPRILYSIN"/>
</dbReference>
<evidence type="ECO:0000256" key="6">
    <source>
        <dbReference type="ARBA" id="ARBA00022801"/>
    </source>
</evidence>